<gene>
    <name evidence="1" type="ORF">CPB84DRAFT_1777694</name>
</gene>
<dbReference type="OrthoDB" id="3221808at2759"/>
<dbReference type="EMBL" id="JADNYJ010000042">
    <property type="protein sequence ID" value="KAF8901368.1"/>
    <property type="molecule type" value="Genomic_DNA"/>
</dbReference>
<reference evidence="1" key="1">
    <citation type="submission" date="2020-11" db="EMBL/GenBank/DDBJ databases">
        <authorList>
            <consortium name="DOE Joint Genome Institute"/>
            <person name="Ahrendt S."/>
            <person name="Riley R."/>
            <person name="Andreopoulos W."/>
            <person name="LaButti K."/>
            <person name="Pangilinan J."/>
            <person name="Ruiz-duenas F.J."/>
            <person name="Barrasa J.M."/>
            <person name="Sanchez-Garcia M."/>
            <person name="Camarero S."/>
            <person name="Miyauchi S."/>
            <person name="Serrano A."/>
            <person name="Linde D."/>
            <person name="Babiker R."/>
            <person name="Drula E."/>
            <person name="Ayuso-Fernandez I."/>
            <person name="Pacheco R."/>
            <person name="Padilla G."/>
            <person name="Ferreira P."/>
            <person name="Barriuso J."/>
            <person name="Kellner H."/>
            <person name="Castanera R."/>
            <person name="Alfaro M."/>
            <person name="Ramirez L."/>
            <person name="Pisabarro A.G."/>
            <person name="Kuo A."/>
            <person name="Tritt A."/>
            <person name="Lipzen A."/>
            <person name="He G."/>
            <person name="Yan M."/>
            <person name="Ng V."/>
            <person name="Cullen D."/>
            <person name="Martin F."/>
            <person name="Rosso M.-N."/>
            <person name="Henrissat B."/>
            <person name="Hibbett D."/>
            <person name="Martinez A.T."/>
            <person name="Grigoriev I.V."/>
        </authorList>
    </citation>
    <scope>NUCLEOTIDE SEQUENCE</scope>
    <source>
        <strain evidence="1">AH 44721</strain>
    </source>
</reference>
<comment type="caution">
    <text evidence="1">The sequence shown here is derived from an EMBL/GenBank/DDBJ whole genome shotgun (WGS) entry which is preliminary data.</text>
</comment>
<evidence type="ECO:0000313" key="1">
    <source>
        <dbReference type="EMBL" id="KAF8901368.1"/>
    </source>
</evidence>
<protein>
    <submittedName>
        <fullName evidence="1">Uncharacterized protein</fullName>
    </submittedName>
</protein>
<proteinExistence type="predicted"/>
<dbReference type="AlphaFoldDB" id="A0A9P5TNE7"/>
<keyword evidence="2" id="KW-1185">Reference proteome</keyword>
<accession>A0A9P5TNE7</accession>
<sequence length="54" mass="6208">MWRCGGAYEYPIPKPDGNPWEVVLEALLKKDKLQCAAWKDEVQNLLIFGYSLPL</sequence>
<organism evidence="1 2">
    <name type="scientific">Gymnopilus junonius</name>
    <name type="common">Spectacular rustgill mushroom</name>
    <name type="synonym">Gymnopilus spectabilis subsp. junonius</name>
    <dbReference type="NCBI Taxonomy" id="109634"/>
    <lineage>
        <taxon>Eukaryota</taxon>
        <taxon>Fungi</taxon>
        <taxon>Dikarya</taxon>
        <taxon>Basidiomycota</taxon>
        <taxon>Agaricomycotina</taxon>
        <taxon>Agaricomycetes</taxon>
        <taxon>Agaricomycetidae</taxon>
        <taxon>Agaricales</taxon>
        <taxon>Agaricineae</taxon>
        <taxon>Hymenogastraceae</taxon>
        <taxon>Gymnopilus</taxon>
    </lineage>
</organism>
<name>A0A9P5TNE7_GYMJU</name>
<dbReference type="Proteomes" id="UP000724874">
    <property type="component" value="Unassembled WGS sequence"/>
</dbReference>
<evidence type="ECO:0000313" key="2">
    <source>
        <dbReference type="Proteomes" id="UP000724874"/>
    </source>
</evidence>